<name>A0ABQ0BVB2_9FIRM</name>
<comment type="caution">
    <text evidence="1">The sequence shown here is derived from an EMBL/GenBank/DDBJ whole genome shotgun (WGS) entry which is preliminary data.</text>
</comment>
<gene>
    <name evidence="1" type="ORF">K340107D12_32940</name>
</gene>
<accession>A0ABQ0BVB2</accession>
<sequence length="71" mass="8374">MDLFWNKEDARKEMRKQYRGVMKKVSEDHGKLPQGYVNTWDTGASICTDTCSADEYECEISERRIIVQARR</sequence>
<organism evidence="1 2">
    <name type="scientific">Blautia parvula</name>
    <dbReference type="NCBI Taxonomy" id="2877527"/>
    <lineage>
        <taxon>Bacteria</taxon>
        <taxon>Bacillati</taxon>
        <taxon>Bacillota</taxon>
        <taxon>Clostridia</taxon>
        <taxon>Lachnospirales</taxon>
        <taxon>Lachnospiraceae</taxon>
        <taxon>Blautia</taxon>
    </lineage>
</organism>
<evidence type="ECO:0000313" key="1">
    <source>
        <dbReference type="EMBL" id="GAA6500478.1"/>
    </source>
</evidence>
<keyword evidence="2" id="KW-1185">Reference proteome</keyword>
<dbReference type="EMBL" id="BAABZQ010000001">
    <property type="protein sequence ID" value="GAA6500478.1"/>
    <property type="molecule type" value="Genomic_DNA"/>
</dbReference>
<protein>
    <submittedName>
        <fullName evidence="1">Uncharacterized protein</fullName>
    </submittedName>
</protein>
<reference evidence="1 2" key="1">
    <citation type="submission" date="2024-04" db="EMBL/GenBank/DDBJ databases">
        <title>Defined microbial consortia suppress multidrug-resistant proinflammatory Enterobacteriaceae via ecological control.</title>
        <authorList>
            <person name="Furuichi M."/>
            <person name="Kawaguchi T."/>
            <person name="Pust M."/>
            <person name="Yasuma K."/>
            <person name="Plichta D."/>
            <person name="Hasegawa N."/>
            <person name="Ohya T."/>
            <person name="Bhattarai S."/>
            <person name="Sasajima S."/>
            <person name="Aoto Y."/>
            <person name="Tuganbaev T."/>
            <person name="Yaginuma M."/>
            <person name="Ueda M."/>
            <person name="Okahashi N."/>
            <person name="Amafuji K."/>
            <person name="Kiridooshi Y."/>
            <person name="Sugita K."/>
            <person name="Strazar M."/>
            <person name="Skelly A."/>
            <person name="Suda W."/>
            <person name="Hattori M."/>
            <person name="Nakamoto N."/>
            <person name="Caballero S."/>
            <person name="Norman J."/>
            <person name="Olle B."/>
            <person name="Tanoue T."/>
            <person name="Arita M."/>
            <person name="Bucci V."/>
            <person name="Atarashi K."/>
            <person name="Xavier R."/>
            <person name="Honda K."/>
        </authorList>
    </citation>
    <scope>NUCLEOTIDE SEQUENCE [LARGE SCALE GENOMIC DNA]</scope>
    <source>
        <strain evidence="2">k34-0107-D12</strain>
    </source>
</reference>
<dbReference type="Proteomes" id="UP001600941">
    <property type="component" value="Unassembled WGS sequence"/>
</dbReference>
<evidence type="ECO:0000313" key="2">
    <source>
        <dbReference type="Proteomes" id="UP001600941"/>
    </source>
</evidence>
<proteinExistence type="predicted"/>